<dbReference type="PANTHER" id="PTHR30478:SF0">
    <property type="entry name" value="BETA SLIDING CLAMP"/>
    <property type="match status" value="1"/>
</dbReference>
<dbReference type="Proteomes" id="UP000261087">
    <property type="component" value="Unassembled WGS sequence"/>
</dbReference>
<dbReference type="InterPro" id="IPR022637">
    <property type="entry name" value="DNA_polIII_beta_cen"/>
</dbReference>
<evidence type="ECO:0000313" key="15">
    <source>
        <dbReference type="EMBL" id="OUQ04028.1"/>
    </source>
</evidence>
<dbReference type="GO" id="GO:0003887">
    <property type="term" value="F:DNA-directed DNA polymerase activity"/>
    <property type="evidence" value="ECO:0007669"/>
    <property type="project" value="UniProtKB-UniRule"/>
</dbReference>
<protein>
    <recommendedName>
        <fullName evidence="3 10">Beta sliding clamp</fullName>
    </recommendedName>
</protein>
<evidence type="ECO:0000313" key="17">
    <source>
        <dbReference type="Proteomes" id="UP000196258"/>
    </source>
</evidence>
<comment type="caution">
    <text evidence="15">The sequence shown here is derived from an EMBL/GenBank/DDBJ whole genome shotgun (WGS) entry which is preliminary data.</text>
</comment>
<dbReference type="EMBL" id="QSVF01000030">
    <property type="protein sequence ID" value="RGO07571.1"/>
    <property type="molecule type" value="Genomic_DNA"/>
</dbReference>
<dbReference type="GO" id="GO:0003677">
    <property type="term" value="F:DNA binding"/>
    <property type="evidence" value="ECO:0007669"/>
    <property type="project" value="UniProtKB-UniRule"/>
</dbReference>
<feature type="domain" description="DNA polymerase III beta sliding clamp N-terminal" evidence="11">
    <location>
        <begin position="1"/>
        <end position="122"/>
    </location>
</feature>
<dbReference type="EMBL" id="NFLB01000015">
    <property type="protein sequence ID" value="OUQ04028.1"/>
    <property type="molecule type" value="Genomic_DNA"/>
</dbReference>
<comment type="function">
    <text evidence="10">Confers DNA tethering and processivity to DNA polymerases and other proteins. Acts as a clamp, forming a ring around DNA (a reaction catalyzed by the clamp-loading complex) which diffuses in an ATP-independent manner freely and bidirectionally along dsDNA. Initially characterized for its ability to contact the catalytic subunit of DNA polymerase III (Pol III), a complex, multichain enzyme responsible for most of the replicative synthesis in bacteria; Pol III exhibits 3'-5' exonuclease proofreading activity. The beta chain is required for initiation of replication as well as for processivity of DNA replication.</text>
</comment>
<proteinExistence type="inferred from homology"/>
<accession>A0A1Y4QFG0</accession>
<dbReference type="GO" id="GO:0005737">
    <property type="term" value="C:cytoplasm"/>
    <property type="evidence" value="ECO:0007669"/>
    <property type="project" value="UniProtKB-SubCell"/>
</dbReference>
<dbReference type="Pfam" id="PF00712">
    <property type="entry name" value="DNA_pol3_beta"/>
    <property type="match status" value="1"/>
</dbReference>
<keyword evidence="7 10" id="KW-0235">DNA replication</keyword>
<comment type="subcellular location">
    <subcellularLocation>
        <location evidence="1 10">Cytoplasm</location>
    </subcellularLocation>
</comment>
<keyword evidence="6 10" id="KW-0548">Nucleotidyltransferase</keyword>
<dbReference type="GeneID" id="94016231"/>
<comment type="similarity">
    <text evidence="2 10">Belongs to the beta sliding clamp family.</text>
</comment>
<dbReference type="AlphaFoldDB" id="A0A1Y4QFG0"/>
<dbReference type="InterPro" id="IPR001001">
    <property type="entry name" value="DNA_polIII_beta"/>
</dbReference>
<dbReference type="Pfam" id="PF02767">
    <property type="entry name" value="DNA_pol3_beta_2"/>
    <property type="match status" value="1"/>
</dbReference>
<evidence type="ECO:0000256" key="6">
    <source>
        <dbReference type="ARBA" id="ARBA00022695"/>
    </source>
</evidence>
<evidence type="ECO:0000256" key="5">
    <source>
        <dbReference type="ARBA" id="ARBA00022679"/>
    </source>
</evidence>
<dbReference type="Proteomes" id="UP000749320">
    <property type="component" value="Unassembled WGS sequence"/>
</dbReference>
<dbReference type="PANTHER" id="PTHR30478">
    <property type="entry name" value="DNA POLYMERASE III SUBUNIT BETA"/>
    <property type="match status" value="1"/>
</dbReference>
<evidence type="ECO:0000256" key="2">
    <source>
        <dbReference type="ARBA" id="ARBA00010752"/>
    </source>
</evidence>
<evidence type="ECO:0000256" key="1">
    <source>
        <dbReference type="ARBA" id="ARBA00004496"/>
    </source>
</evidence>
<keyword evidence="4 10" id="KW-0963">Cytoplasm</keyword>
<dbReference type="PIRSF" id="PIRSF000804">
    <property type="entry name" value="DNA_pol_III_b"/>
    <property type="match status" value="1"/>
</dbReference>
<reference evidence="16 18" key="3">
    <citation type="submission" date="2018-08" db="EMBL/GenBank/DDBJ databases">
        <title>A genome reference for cultivated species of the human gut microbiota.</title>
        <authorList>
            <person name="Zou Y."/>
            <person name="Xue W."/>
            <person name="Luo G."/>
        </authorList>
    </citation>
    <scope>NUCLEOTIDE SEQUENCE [LARGE SCALE GENOMIC DNA]</scope>
    <source>
        <strain evidence="16 18">OM02-6</strain>
    </source>
</reference>
<evidence type="ECO:0000256" key="10">
    <source>
        <dbReference type="PIRNR" id="PIRNR000804"/>
    </source>
</evidence>
<dbReference type="InterPro" id="IPR022634">
    <property type="entry name" value="DNA_polIII_beta_N"/>
</dbReference>
<comment type="subunit">
    <text evidence="10">Forms a ring-shaped head-to-tail homodimer around DNA.</text>
</comment>
<dbReference type="SUPFAM" id="SSF55979">
    <property type="entry name" value="DNA clamp"/>
    <property type="match status" value="3"/>
</dbReference>
<dbReference type="CDD" id="cd00140">
    <property type="entry name" value="beta_clamp"/>
    <property type="match status" value="1"/>
</dbReference>
<evidence type="ECO:0000313" key="14">
    <source>
        <dbReference type="EMBL" id="HJF41307.1"/>
    </source>
</evidence>
<dbReference type="NCBIfam" id="TIGR00663">
    <property type="entry name" value="dnan"/>
    <property type="match status" value="1"/>
</dbReference>
<dbReference type="InterPro" id="IPR046938">
    <property type="entry name" value="DNA_clamp_sf"/>
</dbReference>
<gene>
    <name evidence="14" type="primary">dnaN</name>
    <name evidence="15" type="ORF">B5E91_11685</name>
    <name evidence="16" type="ORF">DXB31_09920</name>
    <name evidence="14" type="ORF">K8V91_10305</name>
</gene>
<name>A0A1Y4QFG0_9FIRM</name>
<dbReference type="InterPro" id="IPR022635">
    <property type="entry name" value="DNA_polIII_beta_C"/>
</dbReference>
<dbReference type="Pfam" id="PF02768">
    <property type="entry name" value="DNA_pol3_beta_3"/>
    <property type="match status" value="1"/>
</dbReference>
<evidence type="ECO:0000259" key="11">
    <source>
        <dbReference type="Pfam" id="PF00712"/>
    </source>
</evidence>
<dbReference type="GO" id="GO:0006271">
    <property type="term" value="P:DNA strand elongation involved in DNA replication"/>
    <property type="evidence" value="ECO:0007669"/>
    <property type="project" value="TreeGrafter"/>
</dbReference>
<keyword evidence="8 10" id="KW-0239">DNA-directed DNA polymerase</keyword>
<reference evidence="17" key="1">
    <citation type="submission" date="2017-04" db="EMBL/GenBank/DDBJ databases">
        <title>Function of individual gut microbiota members based on whole genome sequencing of pure cultures obtained from chicken caecum.</title>
        <authorList>
            <person name="Medvecky M."/>
            <person name="Cejkova D."/>
            <person name="Polansky O."/>
            <person name="Karasova D."/>
            <person name="Kubasova T."/>
            <person name="Cizek A."/>
            <person name="Rychlik I."/>
        </authorList>
    </citation>
    <scope>NUCLEOTIDE SEQUENCE [LARGE SCALE GENOMIC DNA]</scope>
    <source>
        <strain evidence="17">An149</strain>
    </source>
</reference>
<feature type="domain" description="DNA polymerase III beta sliding clamp C-terminal" evidence="13">
    <location>
        <begin position="247"/>
        <end position="367"/>
    </location>
</feature>
<dbReference type="GO" id="GO:0008408">
    <property type="term" value="F:3'-5' exonuclease activity"/>
    <property type="evidence" value="ECO:0007669"/>
    <property type="project" value="InterPro"/>
</dbReference>
<evidence type="ECO:0000256" key="7">
    <source>
        <dbReference type="ARBA" id="ARBA00022705"/>
    </source>
</evidence>
<evidence type="ECO:0000313" key="16">
    <source>
        <dbReference type="EMBL" id="RGO07571.1"/>
    </source>
</evidence>
<evidence type="ECO:0000256" key="8">
    <source>
        <dbReference type="ARBA" id="ARBA00022932"/>
    </source>
</evidence>
<dbReference type="Gene3D" id="3.70.10.10">
    <property type="match status" value="1"/>
</dbReference>
<evidence type="ECO:0000259" key="12">
    <source>
        <dbReference type="Pfam" id="PF02767"/>
    </source>
</evidence>
<dbReference type="GO" id="GO:0009360">
    <property type="term" value="C:DNA polymerase III complex"/>
    <property type="evidence" value="ECO:0007669"/>
    <property type="project" value="InterPro"/>
</dbReference>
<dbReference type="RefSeq" id="WP_004610865.1">
    <property type="nucleotide sequence ID" value="NZ_CABKNM010000001.1"/>
</dbReference>
<organism evidence="15 17">
    <name type="scientific">Thomasclavelia spiroformis</name>
    <dbReference type="NCBI Taxonomy" id="29348"/>
    <lineage>
        <taxon>Bacteria</taxon>
        <taxon>Bacillati</taxon>
        <taxon>Bacillota</taxon>
        <taxon>Erysipelotrichia</taxon>
        <taxon>Erysipelotrichales</taxon>
        <taxon>Coprobacillaceae</taxon>
        <taxon>Thomasclavelia</taxon>
    </lineage>
</organism>
<dbReference type="Proteomes" id="UP000196258">
    <property type="component" value="Unassembled WGS sequence"/>
</dbReference>
<evidence type="ECO:0000313" key="18">
    <source>
        <dbReference type="Proteomes" id="UP000261087"/>
    </source>
</evidence>
<dbReference type="SMART" id="SM00480">
    <property type="entry name" value="POL3Bc"/>
    <property type="match status" value="1"/>
</dbReference>
<sequence length="369" mass="41967">MNFKIKRIKLLNALSKTTKAVSIRSPLPVLTGIKFDLHDDCLILTGSDSDITIQTKIIKDEDLTIYETGGVVLNSRYILDIVRKIDSEYINIQILDGALTRISSPTSKFDLNGTDILDYPRIDLSKNGIKIDINSLVLKNIISQTKFAASDKEHKPILTGINFKATNNQLECTATDSYRLAKKVVSLNEDVTFNITIPQKSLDEISKIIEKDEIIEMYVSDRKVLYVFDNNIIQTRLIDGSFPDTNRLIPNSFDYELNIDTHYLLNAIDRVSLLTNEQNNIIKLDMDDNQVLLSSYMQEIGSVEEILDKAFYKGEPLSISFSSKYVNEAIRAFNSSKIRILFTGEMKPFIIKDYENEDVIQLVLPVRTF</sequence>
<dbReference type="EMBL" id="DYWV01000355">
    <property type="protein sequence ID" value="HJF41307.1"/>
    <property type="molecule type" value="Genomic_DNA"/>
</dbReference>
<feature type="domain" description="DNA polymerase III beta sliding clamp central" evidence="12">
    <location>
        <begin position="133"/>
        <end position="244"/>
    </location>
</feature>
<reference evidence="14" key="5">
    <citation type="submission" date="2021-09" db="EMBL/GenBank/DDBJ databases">
        <authorList>
            <person name="Gilroy R."/>
        </authorList>
    </citation>
    <scope>NUCLEOTIDE SEQUENCE</scope>
    <source>
        <strain evidence="14">CHK193-16274</strain>
    </source>
</reference>
<keyword evidence="5 10" id="KW-0808">Transferase</keyword>
<reference evidence="15" key="2">
    <citation type="journal article" date="2018" name="BMC Genomics">
        <title>Whole genome sequencing and function prediction of 133 gut anaerobes isolated from chicken caecum in pure cultures.</title>
        <authorList>
            <person name="Medvecky M."/>
            <person name="Cejkova D."/>
            <person name="Polansky O."/>
            <person name="Karasova D."/>
            <person name="Kubasova T."/>
            <person name="Cizek A."/>
            <person name="Rychlik I."/>
        </authorList>
    </citation>
    <scope>NUCLEOTIDE SEQUENCE</scope>
    <source>
        <strain evidence="15">An149</strain>
    </source>
</reference>
<evidence type="ECO:0000256" key="9">
    <source>
        <dbReference type="ARBA" id="ARBA00023125"/>
    </source>
</evidence>
<dbReference type="Gene3D" id="3.10.150.10">
    <property type="entry name" value="DNA Polymerase III, subunit A, domain 2"/>
    <property type="match status" value="1"/>
</dbReference>
<evidence type="ECO:0000259" key="13">
    <source>
        <dbReference type="Pfam" id="PF02768"/>
    </source>
</evidence>
<reference evidence="14" key="4">
    <citation type="journal article" date="2021" name="PeerJ">
        <title>Extensive microbial diversity within the chicken gut microbiome revealed by metagenomics and culture.</title>
        <authorList>
            <person name="Gilroy R."/>
            <person name="Ravi A."/>
            <person name="Getino M."/>
            <person name="Pursley I."/>
            <person name="Horton D.L."/>
            <person name="Alikhan N.F."/>
            <person name="Baker D."/>
            <person name="Gharbi K."/>
            <person name="Hall N."/>
            <person name="Watson M."/>
            <person name="Adriaenssens E.M."/>
            <person name="Foster-Nyarko E."/>
            <person name="Jarju S."/>
            <person name="Secka A."/>
            <person name="Antonio M."/>
            <person name="Oren A."/>
            <person name="Chaudhuri R.R."/>
            <person name="La Ragione R."/>
            <person name="Hildebrand F."/>
            <person name="Pallen M.J."/>
        </authorList>
    </citation>
    <scope>NUCLEOTIDE SEQUENCE</scope>
    <source>
        <strain evidence="14">CHK193-16274</strain>
    </source>
</reference>
<keyword evidence="9" id="KW-0238">DNA-binding</keyword>
<evidence type="ECO:0000256" key="3">
    <source>
        <dbReference type="ARBA" id="ARBA00021035"/>
    </source>
</evidence>
<evidence type="ECO:0000256" key="4">
    <source>
        <dbReference type="ARBA" id="ARBA00022490"/>
    </source>
</evidence>